<feature type="compositionally biased region" description="Polar residues" evidence="1">
    <location>
        <begin position="17"/>
        <end position="35"/>
    </location>
</feature>
<feature type="region of interest" description="Disordered" evidence="1">
    <location>
        <begin position="146"/>
        <end position="208"/>
    </location>
</feature>
<evidence type="ECO:0000256" key="1">
    <source>
        <dbReference type="SAM" id="MobiDB-lite"/>
    </source>
</evidence>
<gene>
    <name evidence="3" type="ORF">DBV05_g12304</name>
</gene>
<reference evidence="3 4" key="1">
    <citation type="journal article" date="2019" name="Sci. Rep.">
        <title>A multi-omics analysis of the grapevine pathogen Lasiodiplodia theobromae reveals that temperature affects the expression of virulence- and pathogenicity-related genes.</title>
        <authorList>
            <person name="Felix C."/>
            <person name="Meneses R."/>
            <person name="Goncalves M.F.M."/>
            <person name="Tilleman L."/>
            <person name="Duarte A.S."/>
            <person name="Jorrin-Novo J.V."/>
            <person name="Van de Peer Y."/>
            <person name="Deforce D."/>
            <person name="Van Nieuwerburgh F."/>
            <person name="Esteves A.C."/>
            <person name="Alves A."/>
        </authorList>
    </citation>
    <scope>NUCLEOTIDE SEQUENCE [LARGE SCALE GENOMIC DNA]</scope>
    <source>
        <strain evidence="3 4">LA-SOL3</strain>
    </source>
</reference>
<feature type="compositionally biased region" description="Basic and acidic residues" evidence="1">
    <location>
        <begin position="199"/>
        <end position="208"/>
    </location>
</feature>
<accession>A0A5N5CUK4</accession>
<proteinExistence type="predicted"/>
<feature type="compositionally biased region" description="Polar residues" evidence="1">
    <location>
        <begin position="149"/>
        <end position="186"/>
    </location>
</feature>
<keyword evidence="4" id="KW-1185">Reference proteome</keyword>
<name>A0A5N5CUK4_9PEZI</name>
<evidence type="ECO:0000259" key="2">
    <source>
        <dbReference type="PROSITE" id="PS00028"/>
    </source>
</evidence>
<dbReference type="OrthoDB" id="10626184at2759"/>
<comment type="caution">
    <text evidence="3">The sequence shown here is derived from an EMBL/GenBank/DDBJ whole genome shotgun (WGS) entry which is preliminary data.</text>
</comment>
<feature type="region of interest" description="Disordered" evidence="1">
    <location>
        <begin position="86"/>
        <end position="117"/>
    </location>
</feature>
<dbReference type="InterPro" id="IPR013087">
    <property type="entry name" value="Znf_C2H2_type"/>
</dbReference>
<feature type="compositionally biased region" description="Polar residues" evidence="1">
    <location>
        <begin position="250"/>
        <end position="259"/>
    </location>
</feature>
<feature type="region of interest" description="Disordered" evidence="1">
    <location>
        <begin position="1"/>
        <end position="35"/>
    </location>
</feature>
<dbReference type="AlphaFoldDB" id="A0A5N5CUK4"/>
<sequence length="412" mass="44999">MTELFGVGSSFPAELPTEQNTGQPGSFCNSRMSNDSSGLVLGGANDFSSPVGRYELFVPPIQDHTSAVLQDSMQPQLNFVTPTQTLSFSQPNTVSNPTHPFPRGNGPRSPNPPTLTLQTENIQGRNISYPSSRRLSWQSSISSSVHSQIAGTTPSSGTRFTPFSAKQSSFGTPSSLYPPSGLTPSSAYLDHSKNGRSPDTVHFRRRNDSVVTPESLMMGSFEGLESRFVDPRPIPSPTINDSIPFAPTRSPFSQSTQADQLGLVPQPLNHPRVPQQSAPPALPTQPHPPPSQHPQTSHQPNAPPPRVLPPVSSPRPQASCDNRCPRCHHLFTSKPRDLNRNIRRHLQLACPKRDSVAPRLSCSVLGCRKTFVRDCAKRVHEEKQHGIARSERRRAGRGVIDGLSIRRAYSEA</sequence>
<protein>
    <recommendedName>
        <fullName evidence="2">C2H2-type domain-containing protein</fullName>
    </recommendedName>
</protein>
<feature type="compositionally biased region" description="Pro residues" evidence="1">
    <location>
        <begin position="280"/>
        <end position="292"/>
    </location>
</feature>
<feature type="region of interest" description="Disordered" evidence="1">
    <location>
        <begin position="227"/>
        <end position="322"/>
    </location>
</feature>
<dbReference type="PROSITE" id="PS00028">
    <property type="entry name" value="ZINC_FINGER_C2H2_1"/>
    <property type="match status" value="1"/>
</dbReference>
<dbReference type="EMBL" id="VCHE01000238">
    <property type="protein sequence ID" value="KAB2569015.1"/>
    <property type="molecule type" value="Genomic_DNA"/>
</dbReference>
<feature type="domain" description="C2H2-type" evidence="2">
    <location>
        <begin position="362"/>
        <end position="385"/>
    </location>
</feature>
<feature type="compositionally biased region" description="Polar residues" evidence="1">
    <location>
        <begin position="86"/>
        <end position="98"/>
    </location>
</feature>
<dbReference type="Proteomes" id="UP000325902">
    <property type="component" value="Unassembled WGS sequence"/>
</dbReference>
<evidence type="ECO:0000313" key="4">
    <source>
        <dbReference type="Proteomes" id="UP000325902"/>
    </source>
</evidence>
<evidence type="ECO:0000313" key="3">
    <source>
        <dbReference type="EMBL" id="KAB2569015.1"/>
    </source>
</evidence>
<organism evidence="3 4">
    <name type="scientific">Lasiodiplodia theobromae</name>
    <dbReference type="NCBI Taxonomy" id="45133"/>
    <lineage>
        <taxon>Eukaryota</taxon>
        <taxon>Fungi</taxon>
        <taxon>Dikarya</taxon>
        <taxon>Ascomycota</taxon>
        <taxon>Pezizomycotina</taxon>
        <taxon>Dothideomycetes</taxon>
        <taxon>Dothideomycetes incertae sedis</taxon>
        <taxon>Botryosphaeriales</taxon>
        <taxon>Botryosphaeriaceae</taxon>
        <taxon>Lasiodiplodia</taxon>
    </lineage>
</organism>
<feature type="compositionally biased region" description="Pro residues" evidence="1">
    <location>
        <begin position="301"/>
        <end position="313"/>
    </location>
</feature>